<evidence type="ECO:0000256" key="1">
    <source>
        <dbReference type="SAM" id="MobiDB-lite"/>
    </source>
</evidence>
<accession>A0ABQ9Z4G0</accession>
<keyword evidence="3" id="KW-1185">Reference proteome</keyword>
<proteinExistence type="predicted"/>
<sequence>MKLKIDRSISECAFLFQQDAELRSARNLERKVHWHLLLEPNTVLSSREKLYFHLKNYLPGFSEYGLLMALSAFSADARRKTDIAALKKHIHIFKKKKHVHLRQGQNHHDVPRDEEVKLGDGTLFIEAVESENDSGDEDVTDNEVTFED</sequence>
<evidence type="ECO:0000313" key="2">
    <source>
        <dbReference type="EMBL" id="KAK4007781.1"/>
    </source>
</evidence>
<reference evidence="2 3" key="1">
    <citation type="journal article" date="2023" name="Nucleic Acids Res.">
        <title>The hologenome of Daphnia magna reveals possible DNA methylation and microbiome-mediated evolution of the host genome.</title>
        <authorList>
            <person name="Chaturvedi A."/>
            <person name="Li X."/>
            <person name="Dhandapani V."/>
            <person name="Marshall H."/>
            <person name="Kissane S."/>
            <person name="Cuenca-Cambronero M."/>
            <person name="Asole G."/>
            <person name="Calvet F."/>
            <person name="Ruiz-Romero M."/>
            <person name="Marangio P."/>
            <person name="Guigo R."/>
            <person name="Rago D."/>
            <person name="Mirbahai L."/>
            <person name="Eastwood N."/>
            <person name="Colbourne J.K."/>
            <person name="Zhou J."/>
            <person name="Mallon E."/>
            <person name="Orsini L."/>
        </authorList>
    </citation>
    <scope>NUCLEOTIDE SEQUENCE [LARGE SCALE GENOMIC DNA]</scope>
    <source>
        <strain evidence="2">LRV0_1</strain>
    </source>
</reference>
<name>A0ABQ9Z4G0_9CRUS</name>
<comment type="caution">
    <text evidence="2">The sequence shown here is derived from an EMBL/GenBank/DDBJ whole genome shotgun (WGS) entry which is preliminary data.</text>
</comment>
<organism evidence="2 3">
    <name type="scientific">Daphnia magna</name>
    <dbReference type="NCBI Taxonomy" id="35525"/>
    <lineage>
        <taxon>Eukaryota</taxon>
        <taxon>Metazoa</taxon>
        <taxon>Ecdysozoa</taxon>
        <taxon>Arthropoda</taxon>
        <taxon>Crustacea</taxon>
        <taxon>Branchiopoda</taxon>
        <taxon>Diplostraca</taxon>
        <taxon>Cladocera</taxon>
        <taxon>Anomopoda</taxon>
        <taxon>Daphniidae</taxon>
        <taxon>Daphnia</taxon>
    </lineage>
</organism>
<feature type="region of interest" description="Disordered" evidence="1">
    <location>
        <begin position="129"/>
        <end position="148"/>
    </location>
</feature>
<gene>
    <name evidence="2" type="ORF">OUZ56_012933</name>
</gene>
<protein>
    <submittedName>
        <fullName evidence="2">Uncharacterized protein</fullName>
    </submittedName>
</protein>
<evidence type="ECO:0000313" key="3">
    <source>
        <dbReference type="Proteomes" id="UP001234178"/>
    </source>
</evidence>
<dbReference type="EMBL" id="JAOYFB010000002">
    <property type="protein sequence ID" value="KAK4007781.1"/>
    <property type="molecule type" value="Genomic_DNA"/>
</dbReference>
<dbReference type="Proteomes" id="UP001234178">
    <property type="component" value="Unassembled WGS sequence"/>
</dbReference>